<evidence type="ECO:0000313" key="17">
    <source>
        <dbReference type="Proteomes" id="UP000317036"/>
    </source>
</evidence>
<evidence type="ECO:0000256" key="4">
    <source>
        <dbReference type="ARBA" id="ARBA00007837"/>
    </source>
</evidence>
<evidence type="ECO:0000256" key="14">
    <source>
        <dbReference type="ARBA" id="ARBA00047700"/>
    </source>
</evidence>
<evidence type="ECO:0000256" key="5">
    <source>
        <dbReference type="ARBA" id="ARBA00011996"/>
    </source>
</evidence>
<gene>
    <name evidence="16" type="ORF">FPZ49_33045</name>
</gene>
<dbReference type="UniPathway" id="UPA00138"/>
<protein>
    <recommendedName>
        <fullName evidence="6">Phosphoenolpyruvate synthase</fullName>
        <ecNumber evidence="5">2.7.9.2</ecNumber>
    </recommendedName>
    <alternativeName>
        <fullName evidence="13">Pyruvate, water dikinase</fullName>
    </alternativeName>
</protein>
<keyword evidence="9" id="KW-0547">Nucleotide-binding</keyword>
<dbReference type="EC" id="2.7.9.2" evidence="5"/>
<comment type="caution">
    <text evidence="16">The sequence shown here is derived from an EMBL/GenBank/DDBJ whole genome shotgun (WGS) entry which is preliminary data.</text>
</comment>
<comment type="similarity">
    <text evidence="4">Belongs to the PEP-utilizing enzyme family.</text>
</comment>
<evidence type="ECO:0000256" key="9">
    <source>
        <dbReference type="ARBA" id="ARBA00022741"/>
    </source>
</evidence>
<feature type="domain" description="Pyruvate phosphate dikinase AMP/ATP-binding" evidence="15">
    <location>
        <begin position="16"/>
        <end position="301"/>
    </location>
</feature>
<reference evidence="16 17" key="1">
    <citation type="submission" date="2019-07" db="EMBL/GenBank/DDBJ databases">
        <authorList>
            <person name="Kim J."/>
        </authorList>
    </citation>
    <scope>NUCLEOTIDE SEQUENCE [LARGE SCALE GENOMIC DNA]</scope>
    <source>
        <strain evidence="16 17">JC52</strain>
    </source>
</reference>
<comment type="function">
    <text evidence="2">Catalyzes the phosphorylation of pyruvate to phosphoenolpyruvate.</text>
</comment>
<name>A0A559JKE1_9BACL</name>
<dbReference type="Gene3D" id="3.30.1490.20">
    <property type="entry name" value="ATP-grasp fold, A domain"/>
    <property type="match status" value="1"/>
</dbReference>
<dbReference type="GO" id="GO:0046872">
    <property type="term" value="F:metal ion binding"/>
    <property type="evidence" value="ECO:0007669"/>
    <property type="project" value="UniProtKB-KW"/>
</dbReference>
<evidence type="ECO:0000256" key="1">
    <source>
        <dbReference type="ARBA" id="ARBA00001946"/>
    </source>
</evidence>
<dbReference type="InterPro" id="IPR006319">
    <property type="entry name" value="PEP_synth"/>
</dbReference>
<evidence type="ECO:0000256" key="6">
    <source>
        <dbReference type="ARBA" id="ARBA00021623"/>
    </source>
</evidence>
<dbReference type="PANTHER" id="PTHR43030:SF1">
    <property type="entry name" value="PHOSPHOENOLPYRUVATE SYNTHASE"/>
    <property type="match status" value="1"/>
</dbReference>
<keyword evidence="11" id="KW-0067">ATP-binding</keyword>
<evidence type="ECO:0000313" key="16">
    <source>
        <dbReference type="EMBL" id="TVY00342.1"/>
    </source>
</evidence>
<keyword evidence="10" id="KW-0418">Kinase</keyword>
<evidence type="ECO:0000256" key="3">
    <source>
        <dbReference type="ARBA" id="ARBA00004742"/>
    </source>
</evidence>
<dbReference type="AlphaFoldDB" id="A0A559JKE1"/>
<proteinExistence type="inferred from homology"/>
<keyword evidence="8" id="KW-0479">Metal-binding</keyword>
<comment type="pathway">
    <text evidence="3">Carbohydrate biosynthesis; gluconeogenesis.</text>
</comment>
<dbReference type="GO" id="GO:0006094">
    <property type="term" value="P:gluconeogenesis"/>
    <property type="evidence" value="ECO:0007669"/>
    <property type="project" value="UniProtKB-UniPathway"/>
</dbReference>
<dbReference type="EMBL" id="VNJI01000074">
    <property type="protein sequence ID" value="TVY00342.1"/>
    <property type="molecule type" value="Genomic_DNA"/>
</dbReference>
<dbReference type="OrthoDB" id="9765468at2"/>
<dbReference type="SUPFAM" id="SSF56059">
    <property type="entry name" value="Glutathione synthetase ATP-binding domain-like"/>
    <property type="match status" value="1"/>
</dbReference>
<dbReference type="InterPro" id="IPR002192">
    <property type="entry name" value="PPDK_AMP/ATP-bd"/>
</dbReference>
<evidence type="ECO:0000256" key="2">
    <source>
        <dbReference type="ARBA" id="ARBA00002988"/>
    </source>
</evidence>
<keyword evidence="16" id="KW-0670">Pyruvate</keyword>
<dbReference type="PANTHER" id="PTHR43030">
    <property type="entry name" value="PHOSPHOENOLPYRUVATE SYNTHASE"/>
    <property type="match status" value="1"/>
</dbReference>
<evidence type="ECO:0000256" key="13">
    <source>
        <dbReference type="ARBA" id="ARBA00033470"/>
    </source>
</evidence>
<evidence type="ECO:0000256" key="10">
    <source>
        <dbReference type="ARBA" id="ARBA00022777"/>
    </source>
</evidence>
<evidence type="ECO:0000259" key="15">
    <source>
        <dbReference type="Pfam" id="PF01326"/>
    </source>
</evidence>
<dbReference type="Proteomes" id="UP000317036">
    <property type="component" value="Unassembled WGS sequence"/>
</dbReference>
<organism evidence="16 17">
    <name type="scientific">Paenibacillus cremeus</name>
    <dbReference type="NCBI Taxonomy" id="2163881"/>
    <lineage>
        <taxon>Bacteria</taxon>
        <taxon>Bacillati</taxon>
        <taxon>Bacillota</taxon>
        <taxon>Bacilli</taxon>
        <taxon>Bacillales</taxon>
        <taxon>Paenibacillaceae</taxon>
        <taxon>Paenibacillus</taxon>
    </lineage>
</organism>
<dbReference type="Pfam" id="PF01326">
    <property type="entry name" value="PPDK_N"/>
    <property type="match status" value="1"/>
</dbReference>
<comment type="cofactor">
    <cofactor evidence="1">
        <name>Mg(2+)</name>
        <dbReference type="ChEBI" id="CHEBI:18420"/>
    </cofactor>
</comment>
<comment type="catalytic activity">
    <reaction evidence="14">
        <text>pyruvate + ATP + H2O = phosphoenolpyruvate + AMP + phosphate + 2 H(+)</text>
        <dbReference type="Rhea" id="RHEA:11364"/>
        <dbReference type="ChEBI" id="CHEBI:15361"/>
        <dbReference type="ChEBI" id="CHEBI:15377"/>
        <dbReference type="ChEBI" id="CHEBI:15378"/>
        <dbReference type="ChEBI" id="CHEBI:30616"/>
        <dbReference type="ChEBI" id="CHEBI:43474"/>
        <dbReference type="ChEBI" id="CHEBI:58702"/>
        <dbReference type="ChEBI" id="CHEBI:456215"/>
        <dbReference type="EC" id="2.7.9.2"/>
    </reaction>
</comment>
<dbReference type="RefSeq" id="WP_144854612.1">
    <property type="nucleotide sequence ID" value="NZ_VNJI01000074.1"/>
</dbReference>
<evidence type="ECO:0000256" key="8">
    <source>
        <dbReference type="ARBA" id="ARBA00022723"/>
    </source>
</evidence>
<dbReference type="Gene3D" id="3.30.470.20">
    <property type="entry name" value="ATP-grasp fold, B domain"/>
    <property type="match status" value="1"/>
</dbReference>
<dbReference type="GO" id="GO:0005524">
    <property type="term" value="F:ATP binding"/>
    <property type="evidence" value="ECO:0007669"/>
    <property type="project" value="UniProtKB-KW"/>
</dbReference>
<keyword evidence="7" id="KW-0808">Transferase</keyword>
<dbReference type="InterPro" id="IPR013815">
    <property type="entry name" value="ATP_grasp_subdomain_1"/>
</dbReference>
<keyword evidence="12" id="KW-0460">Magnesium</keyword>
<keyword evidence="17" id="KW-1185">Reference proteome</keyword>
<evidence type="ECO:0000256" key="7">
    <source>
        <dbReference type="ARBA" id="ARBA00022679"/>
    </source>
</evidence>
<evidence type="ECO:0000256" key="11">
    <source>
        <dbReference type="ARBA" id="ARBA00022840"/>
    </source>
</evidence>
<accession>A0A559JKE1</accession>
<sequence length="301" mass="33240">MFTISLDQASQESLRRIGSKALQLARMMELDVGVPGGFVVTAEALDRFIAVNGLLIEGTWSDYEERLLQAEIPEEIGREVAMAYEQLLKSAEVPDNAVAVRSSSSAEDLAAASFAGQYETILNVTDLPHVLGSLKRCWASLFSARVREYAAQKCINWNMNDLPMGVLVQLMVAADVSGVLFSMNPVTQNSDEIVINASYGLGEAVVSGLVTPDTYFIGKSDRRIRKELGLKELKVVAGAIETMELETTEEEQCRFCLEEEQIGDLVEQTLKLEKYFGHPVDLEFAMKNGKMYILQARPVTT</sequence>
<dbReference type="GO" id="GO:0008986">
    <property type="term" value="F:pyruvate, water dikinase activity"/>
    <property type="evidence" value="ECO:0007669"/>
    <property type="project" value="UniProtKB-EC"/>
</dbReference>
<evidence type="ECO:0000256" key="12">
    <source>
        <dbReference type="ARBA" id="ARBA00022842"/>
    </source>
</evidence>